<dbReference type="EMBL" id="CP042806">
    <property type="protein sequence ID" value="QEE30877.1"/>
    <property type="molecule type" value="Genomic_DNA"/>
</dbReference>
<evidence type="ECO:0000313" key="3">
    <source>
        <dbReference type="Proteomes" id="UP000321820"/>
    </source>
</evidence>
<accession>A0A5B9EKD4</accession>
<dbReference type="Gene3D" id="2.40.160.170">
    <property type="match status" value="1"/>
</dbReference>
<gene>
    <name evidence="2" type="ORF">FTW19_24475</name>
</gene>
<proteinExistence type="predicted"/>
<protein>
    <recommendedName>
        <fullName evidence="4">Outer membrane beta-barrel protein</fullName>
    </recommendedName>
</protein>
<dbReference type="AlphaFoldDB" id="A0A5B9EKD4"/>
<name>A0A5B9EKD4_9BACT</name>
<keyword evidence="1" id="KW-0732">Signal</keyword>
<dbReference type="KEGG" id="talb:FTW19_24475"/>
<keyword evidence="3" id="KW-1185">Reference proteome</keyword>
<sequence>MLKHRILMLTLAAAGVASLPLHAQSSSPLQPTTSDWSVNGRSNRPTLQLAALDMSSSSQPIGSMDEEDAADAGAIIPPPAGRSAFQIRPFRQYATGFRFGSLGFGPEVATPLGRRVNLRMGANFFGYTGTFGNGGWNYDADLNFKSGQVQVDYFPFYKAGGFHVSPGLAFQKNHGSAFIHIDPGARFDMGDGTYTNSPTDPVKGNATFAYDRTVAPMVTFGFGNLIPRNGRRWSIPVDIGVVFTGAPKFGLDLDGTVCDAGGCGKLSTDATAMADLQRQRVKIQNDLNDYATVYPVISVGFAWNFGSRD</sequence>
<dbReference type="RefSeq" id="WP_147650173.1">
    <property type="nucleotide sequence ID" value="NZ_CP042806.1"/>
</dbReference>
<feature type="chain" id="PRO_5022832032" description="Outer membrane beta-barrel protein" evidence="1">
    <location>
        <begin position="24"/>
        <end position="309"/>
    </location>
</feature>
<dbReference type="OrthoDB" id="120519at2"/>
<evidence type="ECO:0000313" key="2">
    <source>
        <dbReference type="EMBL" id="QEE30877.1"/>
    </source>
</evidence>
<organism evidence="2 3">
    <name type="scientific">Terriglobus albidus</name>
    <dbReference type="NCBI Taxonomy" id="1592106"/>
    <lineage>
        <taxon>Bacteria</taxon>
        <taxon>Pseudomonadati</taxon>
        <taxon>Acidobacteriota</taxon>
        <taxon>Terriglobia</taxon>
        <taxon>Terriglobales</taxon>
        <taxon>Acidobacteriaceae</taxon>
        <taxon>Terriglobus</taxon>
    </lineage>
</organism>
<evidence type="ECO:0000256" key="1">
    <source>
        <dbReference type="SAM" id="SignalP"/>
    </source>
</evidence>
<dbReference type="Proteomes" id="UP000321820">
    <property type="component" value="Chromosome"/>
</dbReference>
<reference evidence="2 3" key="1">
    <citation type="submission" date="2019-08" db="EMBL/GenBank/DDBJ databases">
        <title>Complete genome sequence of Terriglobus albidus strain ORNL.</title>
        <authorList>
            <person name="Podar M."/>
        </authorList>
    </citation>
    <scope>NUCLEOTIDE SEQUENCE [LARGE SCALE GENOMIC DNA]</scope>
    <source>
        <strain evidence="2 3">ORNL</strain>
    </source>
</reference>
<evidence type="ECO:0008006" key="4">
    <source>
        <dbReference type="Google" id="ProtNLM"/>
    </source>
</evidence>
<feature type="signal peptide" evidence="1">
    <location>
        <begin position="1"/>
        <end position="23"/>
    </location>
</feature>